<evidence type="ECO:0000313" key="6">
    <source>
        <dbReference type="Proteomes" id="UP000321617"/>
    </source>
</evidence>
<dbReference type="NCBIfam" id="TIGR01443">
    <property type="entry name" value="intein_Cterm"/>
    <property type="match status" value="1"/>
</dbReference>
<feature type="compositionally biased region" description="Basic and acidic residues" evidence="2">
    <location>
        <begin position="1407"/>
        <end position="1423"/>
    </location>
</feature>
<comment type="caution">
    <text evidence="5">The sequence shown here is derived from an EMBL/GenBank/DDBJ whole genome shotgun (WGS) entry which is preliminary data.</text>
</comment>
<dbReference type="InterPro" id="IPR013783">
    <property type="entry name" value="Ig-like_fold"/>
</dbReference>
<dbReference type="InterPro" id="IPR056823">
    <property type="entry name" value="TEN-like_YD-shell"/>
</dbReference>
<evidence type="ECO:0000256" key="1">
    <source>
        <dbReference type="ARBA" id="ARBA00022737"/>
    </source>
</evidence>
<feature type="domain" description="Hint" evidence="3">
    <location>
        <begin position="2657"/>
        <end position="2761"/>
    </location>
</feature>
<feature type="domain" description="IPT/TIG" evidence="4">
    <location>
        <begin position="647"/>
        <end position="726"/>
    </location>
</feature>
<dbReference type="InterPro" id="IPR006530">
    <property type="entry name" value="YD"/>
</dbReference>
<dbReference type="SUPFAM" id="SSF51294">
    <property type="entry name" value="Hedgehog/intein (Hint) domain"/>
    <property type="match status" value="1"/>
</dbReference>
<dbReference type="PANTHER" id="PTHR32305:SF15">
    <property type="entry name" value="PROTEIN RHSA-RELATED"/>
    <property type="match status" value="1"/>
</dbReference>
<dbReference type="InterPro" id="IPR030934">
    <property type="entry name" value="Intein_C"/>
</dbReference>
<dbReference type="InterPro" id="IPR031325">
    <property type="entry name" value="RHS_repeat"/>
</dbReference>
<feature type="domain" description="IPT/TIG" evidence="4">
    <location>
        <begin position="733"/>
        <end position="821"/>
    </location>
</feature>
<dbReference type="Proteomes" id="UP000321617">
    <property type="component" value="Unassembled WGS sequence"/>
</dbReference>
<dbReference type="InterPro" id="IPR022385">
    <property type="entry name" value="Rhs_assc_core"/>
</dbReference>
<dbReference type="SMART" id="SM00306">
    <property type="entry name" value="HintN"/>
    <property type="match status" value="1"/>
</dbReference>
<protein>
    <submittedName>
        <fullName evidence="5">Intein/intein/RHS repeat-associated protein</fullName>
    </submittedName>
</protein>
<reference evidence="5 6" key="1">
    <citation type="journal article" date="2013" name="Stand. Genomic Sci.">
        <title>Genomic Encyclopedia of Type Strains, Phase I: The one thousand microbial genomes (KMG-I) project.</title>
        <authorList>
            <person name="Kyrpides N.C."/>
            <person name="Woyke T."/>
            <person name="Eisen J.A."/>
            <person name="Garrity G."/>
            <person name="Lilburn T.G."/>
            <person name="Beck B.J."/>
            <person name="Whitman W.B."/>
            <person name="Hugenholtz P."/>
            <person name="Klenk H.P."/>
        </authorList>
    </citation>
    <scope>NUCLEOTIDE SEQUENCE [LARGE SCALE GENOMIC DNA]</scope>
    <source>
        <strain evidence="5 6">DSM 45044</strain>
    </source>
</reference>
<organism evidence="5 6">
    <name type="scientific">Stackebrandtia albiflava</name>
    <dbReference type="NCBI Taxonomy" id="406432"/>
    <lineage>
        <taxon>Bacteria</taxon>
        <taxon>Bacillati</taxon>
        <taxon>Actinomycetota</taxon>
        <taxon>Actinomycetes</taxon>
        <taxon>Glycomycetales</taxon>
        <taxon>Glycomycetaceae</taxon>
        <taxon>Stackebrandtia</taxon>
    </lineage>
</organism>
<keyword evidence="6" id="KW-1185">Reference proteome</keyword>
<accession>A0A562VDW4</accession>
<evidence type="ECO:0000259" key="4">
    <source>
        <dbReference type="SMART" id="SM00429"/>
    </source>
</evidence>
<dbReference type="SMART" id="SM00429">
    <property type="entry name" value="IPT"/>
    <property type="match status" value="2"/>
</dbReference>
<dbReference type="InterPro" id="IPR002909">
    <property type="entry name" value="IPT_dom"/>
</dbReference>
<evidence type="ECO:0000259" key="3">
    <source>
        <dbReference type="SMART" id="SM00306"/>
    </source>
</evidence>
<proteinExistence type="predicted"/>
<dbReference type="Gene3D" id="2.170.16.10">
    <property type="entry name" value="Hedgehog/Intein (Hint) domain"/>
    <property type="match status" value="1"/>
</dbReference>
<name>A0A562VDW4_9ACTN</name>
<dbReference type="Gene3D" id="2.60.40.1120">
    <property type="entry name" value="Carboxypeptidase-like, regulatory domain"/>
    <property type="match status" value="1"/>
</dbReference>
<evidence type="ECO:0000313" key="5">
    <source>
        <dbReference type="EMBL" id="TWJ16076.1"/>
    </source>
</evidence>
<dbReference type="Pfam" id="PF05593">
    <property type="entry name" value="RHS_repeat"/>
    <property type="match status" value="6"/>
</dbReference>
<dbReference type="GO" id="GO:0016539">
    <property type="term" value="P:intein-mediated protein splicing"/>
    <property type="evidence" value="ECO:0007669"/>
    <property type="project" value="InterPro"/>
</dbReference>
<dbReference type="NCBIfam" id="TIGR01643">
    <property type="entry name" value="YD_repeat_2x"/>
    <property type="match status" value="6"/>
</dbReference>
<dbReference type="Gene3D" id="2.180.10.10">
    <property type="entry name" value="RHS repeat-associated core"/>
    <property type="match status" value="2"/>
</dbReference>
<evidence type="ECO:0000256" key="2">
    <source>
        <dbReference type="SAM" id="MobiDB-lite"/>
    </source>
</evidence>
<gene>
    <name evidence="5" type="ORF">LX16_1798</name>
</gene>
<dbReference type="InterPro" id="IPR036844">
    <property type="entry name" value="Hint_dom_sf"/>
</dbReference>
<dbReference type="NCBIfam" id="TIGR03696">
    <property type="entry name" value="Rhs_assc_core"/>
    <property type="match status" value="1"/>
</dbReference>
<sequence length="2912" mass="306825">MPRSARGSLVVRHALVLVMVAGLLALPFHEPTMPSARPDACASGVSEAADAAGAAAIARECGRDVEVLASRTAYGEVYAQPDGRMRSVTRVTPVRARDADGEWAPIDLDLRSTPDGVVPGNTSPPVVFSQGGDTPLVSVTATGRRFEMHWPEPLPEPTLSGATAVYADVLPGVDLTVTATASGFSHALRVRERDAAESLSTVEFGLVLDGLTADVHPGGGVTVVDADTGEEFLATGAARMWDSAATVTDSQDVPGAEPMVSSSTARVATTVDDGTLILTPDRELLTADSTVYPVTIDPTWTAGTRSGHWASVWSNFPDDSYWQDGGLVGDTATYGDAGVGMVCDESTGMTCVSEPATVRTYYRLDTEGVRDTQVLSADFTVRQKHSWVCPGSGYEAEALVERSYQIKPEHTWNNQPGWLGHEATSTTGANFGATCGGYGDVGFDVTSMVAAAADSGNYSVSLGMRAVDETTVAQWKRYDHTTATLEVLYNTVPGATTDAAVNGQPCGTTALQVDTRSPIVSATVSDADGTGALQHELYQGETLLAEGTGEPAATGTTQSWTPPAELADGTYRWRVRTVDDHAVGVWSDYCSFTVDATTAIITRGPHELIYDAAGRLVGISQPDGLTARYRYDAAGNLLSTQTYDSGDLSVLSTVPLQAPAGSEITVSGTGFSTDPTGQTVTIGGAAAEVTAATANRLTVVVPADAATGPVTVTASDVSADGPNDFVLGELHPEPVITGVSAQTADVGASITVTGSGFDTDPAATSVLLHRTQGLITAITPDSITVEIPEAAVTGPVTVRTPGGVAVTDTDLAIAPRGYSAAELTAAGRVAVDGDGVELPFTTAGRAVMFWFEGEAGDRLSLGLTADRWLNAEVFTFNPYGGTFARNEYDKPQELSGRNMAMGMEPLPSDGVYQVVVDAGSLFTGSMTATLSTTATGTLDVDGAAAAFEVTRAGQHNEFFFTATEEQALSFGFDAESDRYDSYRVTVFEPFGATLLSWSVAGPRYTLPFETLSAGRYRVRIGTVDGQPASAAMWLSSRTTTETTVDGPGVVAQFDRPGREVAIDFTGQTGQRLGLGYGDTDLSYDGTDYLPGATLVHPDGATDSIGGTGDIPELPLDGTYRLLLTAGSATGHATVHLSTDVEAGSLAVDGDPSVVPLAHPWQNVHLTFDGAAGDRLSLGTDDIYTNGNVSVVVTAPDGTELLNQRNANADLPELPQTGEYRVTLHPALADITSLSVYLSTESAAGTATVDGDPVAVRLDRAGQNGVVEFTGVAGDTVELTFAAPTFTGRYYYVSLIAPDGTVLLDHDFHSGETPIPVPALPGDGTYRIVIDPDYAATGGVSVGVATTAVAAETRDVVVPTCDARTGEPTAVPDRVERLEWGAVLPELTTHCVPPKEEDGEGETPSSVRTRDPDGWQPDTDHLDGADWVTDYGPATDADLGPDAPAGVTAVSGQVTAINGAPLAGVTVTVENETVRTDAFGRFLVTDVPAGRRVVHVDGSTADAEGASYGVFDIGVDVSRGETRRMNHPVYLPELDTETTVTVESPTTEDVVLTTPAIPGLEVHIPAGTTVRDGDGNVATELSITPIPIDRPPFPLPASQVPIYFTVQPGGGSLFPAGGRIVYPNYTDQAPGTRMDFWFYDPENKGWHIYGKGTVTGDGKQVVPDADTEFYRLTGAMTAVPGINPPVRSPAPGGVKVGDPVDVATGLLVDESTDLFLDDVIPLDLTRTYQQGDVEVRPFGVGMNFSYNYFPWSPGEIDDFDYLEADLYAPDGSRVHYERITPGEGPGSFVNAAFAADPTPTMFSGSTMAWNGHGWDITLRDGTVYVLGDEAPLQSIRDRYGNTVTVTREWIPPDSDGRLRSHGKVTQVTSPNGKWIRFSYDDPNFDQVITKAEDSLGRTVLYDYDDQGHLISVTDPDGGVTGYTYDANGLMTTITDARGVTFLTNVYDAQGRVAEQTVVDEGLYTFDYTENADGAIVETLVTHPEGDVDRYTFNAEGQATSETFGYGTSLAQTTTIERDDSGVLPTAYVDELGRRTELEYNEFGEVVSTTVLAGTSEARTESSPRDGPFGQLSSYTDHFGAVTEYDYGADGALSAITDPLGNTTTFAVNGHGQVTETTDAAGNTTTTTYLLGDPVAATDAAGETTRVGFDAAGRPVRVTDPLGATTTTGYDVLGRISEVVDPLGRTTSYEYDAIGNNTKVVDPRGGQTVFTYDAMGRVDSVTDPLGATETLEYDGNGNLAVHTSRAGVVTEFDYDVLDRKTEVRYGVDGATAESTTTFGYDAGNRLTSTTDSIDGDSTFQYDGLDRTTVSATPQGTVGYEYGTDSQWRAVSVDGLPVVTYHYDADGAFVSAERGGATVASITRDALGRQDVVTTGATTQDYDYDAVGDVTGITYTAGGSALGELTYVTDAAGRPVSVAGSLATATIPDAFGPATYDAANRLTGIDGTTIGYDADGNLTADGTTTYEWDARGQLVGLTAPGMVASFGYGADGQRSSRTVNGTTVEYLYDGLNPLRETSGGDVIATQVSAGLDQHLLRDTGATQLSYLTDMLGSTIAVADQSGAVTGEYAYEPFGETTTEGDDGANPYRFTGREDDGTGLYQYRARYYSPGLQRFISEDPIGFSSGDTNLHAYVLNQPTALIDPMGTKPGQSGGRGNSCLSNSFTPDTPVLMADGTHKPIEDVELGDEVVATDPETGETGAREVTGLIEGTGEKNLVDVTVDTDDDGTGDASITATDGHPFWVADDGQWRDAEDLTPGDMLRTAAGTWVQVTAVDHRTHTTRVHNLTVDDLHTYHVAAGDTDILVHNTTPNFPCTPSGISRQKQDQHVVGTAEYAQRLRLGTPTSAFKTRAEADAYAWFAWKNGTPVAGRPNIRDFEFNKPIGTGPNGGWMTKVRVHIDASGKLHAHPKGREYFSP</sequence>
<dbReference type="CDD" id="cd00081">
    <property type="entry name" value="Hint"/>
    <property type="match status" value="1"/>
</dbReference>
<dbReference type="Pfam" id="PF07591">
    <property type="entry name" value="PT-HINT"/>
    <property type="match status" value="1"/>
</dbReference>
<dbReference type="Pfam" id="PF20148">
    <property type="entry name" value="DUF6531"/>
    <property type="match status" value="1"/>
</dbReference>
<dbReference type="InterPro" id="IPR008969">
    <property type="entry name" value="CarboxyPept-like_regulatory"/>
</dbReference>
<keyword evidence="1" id="KW-0677">Repeat</keyword>
<dbReference type="SUPFAM" id="SSF81296">
    <property type="entry name" value="E set domains"/>
    <property type="match status" value="2"/>
</dbReference>
<dbReference type="EMBL" id="VLLL01000005">
    <property type="protein sequence ID" value="TWJ16076.1"/>
    <property type="molecule type" value="Genomic_DNA"/>
</dbReference>
<dbReference type="PROSITE" id="PS50817">
    <property type="entry name" value="INTEIN_N_TER"/>
    <property type="match status" value="1"/>
</dbReference>
<dbReference type="InterPro" id="IPR006141">
    <property type="entry name" value="Intein_N"/>
</dbReference>
<dbReference type="PROSITE" id="PS50818">
    <property type="entry name" value="INTEIN_C_TER"/>
    <property type="match status" value="1"/>
</dbReference>
<dbReference type="Pfam" id="PF25023">
    <property type="entry name" value="TEN_YD-shell"/>
    <property type="match status" value="1"/>
</dbReference>
<dbReference type="PANTHER" id="PTHR32305">
    <property type="match status" value="1"/>
</dbReference>
<dbReference type="InterPro" id="IPR045351">
    <property type="entry name" value="DUF6531"/>
</dbReference>
<feature type="region of interest" description="Disordered" evidence="2">
    <location>
        <begin position="1389"/>
        <end position="1424"/>
    </location>
</feature>
<dbReference type="Pfam" id="PF01833">
    <property type="entry name" value="TIG"/>
    <property type="match status" value="2"/>
</dbReference>
<dbReference type="InterPro" id="IPR014756">
    <property type="entry name" value="Ig_E-set"/>
</dbReference>
<dbReference type="GO" id="GO:0005975">
    <property type="term" value="P:carbohydrate metabolic process"/>
    <property type="evidence" value="ECO:0007669"/>
    <property type="project" value="UniProtKB-ARBA"/>
</dbReference>
<dbReference type="InterPro" id="IPR003587">
    <property type="entry name" value="Hint_dom_N"/>
</dbReference>
<dbReference type="Gene3D" id="2.60.40.10">
    <property type="entry name" value="Immunoglobulins"/>
    <property type="match status" value="3"/>
</dbReference>
<feature type="region of interest" description="Disordered" evidence="2">
    <location>
        <begin position="2570"/>
        <end position="2589"/>
    </location>
</feature>
<dbReference type="InterPro" id="IPR050708">
    <property type="entry name" value="T6SS_VgrG/RHS"/>
</dbReference>
<dbReference type="SUPFAM" id="SSF49464">
    <property type="entry name" value="Carboxypeptidase regulatory domain-like"/>
    <property type="match status" value="1"/>
</dbReference>